<keyword evidence="3" id="KW-1185">Reference proteome</keyword>
<feature type="signal peptide" evidence="1">
    <location>
        <begin position="1"/>
        <end position="20"/>
    </location>
</feature>
<evidence type="ECO:0000256" key="1">
    <source>
        <dbReference type="SAM" id="SignalP"/>
    </source>
</evidence>
<organism evidence="2 3">
    <name type="scientific">Phanerochaete carnosa (strain HHB-10118-sp)</name>
    <name type="common">White-rot fungus</name>
    <name type="synonym">Peniophora carnosa</name>
    <dbReference type="NCBI Taxonomy" id="650164"/>
    <lineage>
        <taxon>Eukaryota</taxon>
        <taxon>Fungi</taxon>
        <taxon>Dikarya</taxon>
        <taxon>Basidiomycota</taxon>
        <taxon>Agaricomycotina</taxon>
        <taxon>Agaricomycetes</taxon>
        <taxon>Polyporales</taxon>
        <taxon>Phanerochaetaceae</taxon>
        <taxon>Phanerochaete</taxon>
    </lineage>
</organism>
<keyword evidence="1" id="KW-0732">Signal</keyword>
<evidence type="ECO:0000313" key="2">
    <source>
        <dbReference type="EMBL" id="EKM51718.1"/>
    </source>
</evidence>
<sequence length="248" mass="27092">MMPSVRSLFFVLLAAVSVLAAPVLKERLRSVNVCGVRFKTGDVRDKAPLNSVYSLENKSDVNKETKSKVSASHGLSHHRTFLISDMKNDVKKDYAVDHVVEVQVLQKVADSSKLCGVLNKMHDADKSKTQKSMLQPAFDTLNSSPNLFFLTKKVQSRKKTVTQKVLKGKKQDSKDMDKAVGNYLKQVGSSGTTVASLLDEELADIISIAKGVASKASKDKADKLNKAIGAYQSSTTVSSMWSKELLAL</sequence>
<feature type="chain" id="PRO_5003888328" description="Secreted RxLR effector peptide protein" evidence="1">
    <location>
        <begin position="21"/>
        <end position="248"/>
    </location>
</feature>
<protein>
    <recommendedName>
        <fullName evidence="4">Secreted RxLR effector peptide protein</fullName>
    </recommendedName>
</protein>
<evidence type="ECO:0008006" key="4">
    <source>
        <dbReference type="Google" id="ProtNLM"/>
    </source>
</evidence>
<dbReference type="Proteomes" id="UP000008370">
    <property type="component" value="Unassembled WGS sequence"/>
</dbReference>
<dbReference type="KEGG" id="pco:PHACADRAFT_187139"/>
<name>K5VK21_PHACS</name>
<dbReference type="EMBL" id="JH930476">
    <property type="protein sequence ID" value="EKM51718.1"/>
    <property type="molecule type" value="Genomic_DNA"/>
</dbReference>
<reference evidence="2 3" key="1">
    <citation type="journal article" date="2012" name="BMC Genomics">
        <title>Comparative genomics of the white-rot fungi, Phanerochaete carnosa and P. chrysosporium, to elucidate the genetic basis of the distinct wood types they colonize.</title>
        <authorList>
            <person name="Suzuki H."/>
            <person name="MacDonald J."/>
            <person name="Syed K."/>
            <person name="Salamov A."/>
            <person name="Hori C."/>
            <person name="Aerts A."/>
            <person name="Henrissat B."/>
            <person name="Wiebenga A."/>
            <person name="vanKuyk P.A."/>
            <person name="Barry K."/>
            <person name="Lindquist E."/>
            <person name="LaButti K."/>
            <person name="Lapidus A."/>
            <person name="Lucas S."/>
            <person name="Coutinho P."/>
            <person name="Gong Y."/>
            <person name="Samejima M."/>
            <person name="Mahadevan R."/>
            <person name="Abou-Zaid M."/>
            <person name="de Vries R.P."/>
            <person name="Igarashi K."/>
            <person name="Yadav J.S."/>
            <person name="Grigoriev I.V."/>
            <person name="Master E.R."/>
        </authorList>
    </citation>
    <scope>NUCLEOTIDE SEQUENCE [LARGE SCALE GENOMIC DNA]</scope>
    <source>
        <strain evidence="2 3">HHB-10118-sp</strain>
    </source>
</reference>
<dbReference type="InParanoid" id="K5VK21"/>
<dbReference type="RefSeq" id="XP_007399524.1">
    <property type="nucleotide sequence ID" value="XM_007399462.1"/>
</dbReference>
<gene>
    <name evidence="2" type="ORF">PHACADRAFT_187139</name>
</gene>
<proteinExistence type="predicted"/>
<dbReference type="OrthoDB" id="2795185at2759"/>
<dbReference type="GeneID" id="18910405"/>
<accession>K5VK21</accession>
<evidence type="ECO:0000313" key="3">
    <source>
        <dbReference type="Proteomes" id="UP000008370"/>
    </source>
</evidence>
<dbReference type="AlphaFoldDB" id="K5VK21"/>
<dbReference type="HOGENOM" id="CLU_1120485_0_0_1"/>